<evidence type="ECO:0000259" key="20">
    <source>
        <dbReference type="PROSITE" id="PS50011"/>
    </source>
</evidence>
<evidence type="ECO:0000256" key="8">
    <source>
        <dbReference type="ARBA" id="ARBA00022729"/>
    </source>
</evidence>
<evidence type="ECO:0000256" key="6">
    <source>
        <dbReference type="ARBA" id="ARBA00022679"/>
    </source>
</evidence>
<dbReference type="OrthoDB" id="676979at2759"/>
<dbReference type="PANTHER" id="PTHR48053">
    <property type="entry name" value="LEUCINE RICH REPEAT FAMILY PROTEIN, EXPRESSED"/>
    <property type="match status" value="1"/>
</dbReference>
<accession>A0A0S3RS75</accession>
<evidence type="ECO:0000256" key="9">
    <source>
        <dbReference type="ARBA" id="ARBA00022737"/>
    </source>
</evidence>
<dbReference type="Gene3D" id="1.10.510.10">
    <property type="entry name" value="Transferase(Phosphotransferase) domain 1"/>
    <property type="match status" value="1"/>
</dbReference>
<evidence type="ECO:0000256" key="2">
    <source>
        <dbReference type="ARBA" id="ARBA00012513"/>
    </source>
</evidence>
<dbReference type="EC" id="2.7.11.1" evidence="2"/>
<keyword evidence="11" id="KW-0418">Kinase</keyword>
<evidence type="ECO:0000313" key="22">
    <source>
        <dbReference type="Proteomes" id="UP000291084"/>
    </source>
</evidence>
<dbReference type="AlphaFoldDB" id="A0A0S3RS75"/>
<dbReference type="Pfam" id="PF00069">
    <property type="entry name" value="Pkinase"/>
    <property type="match status" value="1"/>
</dbReference>
<gene>
    <name evidence="21" type="primary">Vigan.04G059700</name>
    <name evidence="21" type="ORF">VIGAN_04059700</name>
</gene>
<dbReference type="FunFam" id="3.80.10.10:FF:000453">
    <property type="entry name" value="Leucine-rich receptor-like protein kinase family protein"/>
    <property type="match status" value="2"/>
</dbReference>
<dbReference type="FunFam" id="1.10.510.10:FF:000445">
    <property type="entry name" value="MDIS1-interacting receptor like kinase 2"/>
    <property type="match status" value="1"/>
</dbReference>
<evidence type="ECO:0000256" key="1">
    <source>
        <dbReference type="ARBA" id="ARBA00004479"/>
    </source>
</evidence>
<evidence type="ECO:0000313" key="21">
    <source>
        <dbReference type="EMBL" id="BAT83449.1"/>
    </source>
</evidence>
<dbReference type="Pfam" id="PF23598">
    <property type="entry name" value="LRR_14"/>
    <property type="match status" value="1"/>
</dbReference>
<keyword evidence="8" id="KW-0732">Signal</keyword>
<dbReference type="Pfam" id="PF13855">
    <property type="entry name" value="LRR_8"/>
    <property type="match status" value="1"/>
</dbReference>
<dbReference type="InterPro" id="IPR013210">
    <property type="entry name" value="LRR_N_plant-typ"/>
</dbReference>
<dbReference type="InterPro" id="IPR011009">
    <property type="entry name" value="Kinase-like_dom_sf"/>
</dbReference>
<comment type="catalytic activity">
    <reaction evidence="18">
        <text>L-seryl-[protein] + ATP = O-phospho-L-seryl-[protein] + ADP + H(+)</text>
        <dbReference type="Rhea" id="RHEA:17989"/>
        <dbReference type="Rhea" id="RHEA-COMP:9863"/>
        <dbReference type="Rhea" id="RHEA-COMP:11604"/>
        <dbReference type="ChEBI" id="CHEBI:15378"/>
        <dbReference type="ChEBI" id="CHEBI:29999"/>
        <dbReference type="ChEBI" id="CHEBI:30616"/>
        <dbReference type="ChEBI" id="CHEBI:83421"/>
        <dbReference type="ChEBI" id="CHEBI:456216"/>
        <dbReference type="EC" id="2.7.11.1"/>
    </reaction>
</comment>
<evidence type="ECO:0000256" key="4">
    <source>
        <dbReference type="ARBA" id="ARBA00022553"/>
    </source>
</evidence>
<dbReference type="SMART" id="SM00365">
    <property type="entry name" value="LRR_SD22"/>
    <property type="match status" value="6"/>
</dbReference>
<evidence type="ECO:0000256" key="12">
    <source>
        <dbReference type="ARBA" id="ARBA00022840"/>
    </source>
</evidence>
<keyword evidence="7 19" id="KW-0812">Transmembrane</keyword>
<comment type="subcellular location">
    <subcellularLocation>
        <location evidence="1">Membrane</location>
        <topology evidence="1">Single-pass type I membrane protein</topology>
    </subcellularLocation>
</comment>
<dbReference type="GO" id="GO:0005524">
    <property type="term" value="F:ATP binding"/>
    <property type="evidence" value="ECO:0007669"/>
    <property type="project" value="UniProtKB-KW"/>
</dbReference>
<evidence type="ECO:0000256" key="14">
    <source>
        <dbReference type="ARBA" id="ARBA00023136"/>
    </source>
</evidence>
<evidence type="ECO:0000256" key="18">
    <source>
        <dbReference type="ARBA" id="ARBA00048679"/>
    </source>
</evidence>
<dbReference type="Pfam" id="PF08263">
    <property type="entry name" value="LRRNT_2"/>
    <property type="match status" value="1"/>
</dbReference>
<feature type="domain" description="Protein kinase" evidence="20">
    <location>
        <begin position="803"/>
        <end position="1075"/>
    </location>
</feature>
<evidence type="ECO:0000256" key="7">
    <source>
        <dbReference type="ARBA" id="ARBA00022692"/>
    </source>
</evidence>
<dbReference type="GO" id="GO:0004674">
    <property type="term" value="F:protein serine/threonine kinase activity"/>
    <property type="evidence" value="ECO:0007669"/>
    <property type="project" value="UniProtKB-KW"/>
</dbReference>
<dbReference type="FunFam" id="3.80.10.10:FF:000177">
    <property type="entry name" value="Leucine-rich repeat receptor-like serine/threonine-protein kinase At1g17230"/>
    <property type="match status" value="1"/>
</dbReference>
<evidence type="ECO:0000256" key="11">
    <source>
        <dbReference type="ARBA" id="ARBA00022777"/>
    </source>
</evidence>
<dbReference type="PROSITE" id="PS50011">
    <property type="entry name" value="PROTEIN_KINASE_DOM"/>
    <property type="match status" value="1"/>
</dbReference>
<dbReference type="GO" id="GO:0051707">
    <property type="term" value="P:response to other organism"/>
    <property type="evidence" value="ECO:0007669"/>
    <property type="project" value="UniProtKB-ARBA"/>
</dbReference>
<dbReference type="Proteomes" id="UP000291084">
    <property type="component" value="Chromosome 4"/>
</dbReference>
<dbReference type="InterPro" id="IPR008266">
    <property type="entry name" value="Tyr_kinase_AS"/>
</dbReference>
<evidence type="ECO:0000256" key="13">
    <source>
        <dbReference type="ARBA" id="ARBA00022989"/>
    </source>
</evidence>
<dbReference type="SMART" id="SM00369">
    <property type="entry name" value="LRR_TYP"/>
    <property type="match status" value="9"/>
</dbReference>
<dbReference type="EMBL" id="AP015037">
    <property type="protein sequence ID" value="BAT83449.1"/>
    <property type="molecule type" value="Genomic_DNA"/>
</dbReference>
<keyword evidence="13 19" id="KW-1133">Transmembrane helix</keyword>
<evidence type="ECO:0000256" key="5">
    <source>
        <dbReference type="ARBA" id="ARBA00022614"/>
    </source>
</evidence>
<proteinExistence type="predicted"/>
<comment type="catalytic activity">
    <reaction evidence="17">
        <text>L-threonyl-[protein] + ATP = O-phospho-L-threonyl-[protein] + ADP + H(+)</text>
        <dbReference type="Rhea" id="RHEA:46608"/>
        <dbReference type="Rhea" id="RHEA-COMP:11060"/>
        <dbReference type="Rhea" id="RHEA-COMP:11605"/>
        <dbReference type="ChEBI" id="CHEBI:15378"/>
        <dbReference type="ChEBI" id="CHEBI:30013"/>
        <dbReference type="ChEBI" id="CHEBI:30616"/>
        <dbReference type="ChEBI" id="CHEBI:61977"/>
        <dbReference type="ChEBI" id="CHEBI:456216"/>
        <dbReference type="EC" id="2.7.11.1"/>
    </reaction>
</comment>
<keyword evidence="22" id="KW-1185">Reference proteome</keyword>
<dbReference type="PROSITE" id="PS51450">
    <property type="entry name" value="LRR"/>
    <property type="match status" value="1"/>
</dbReference>
<protein>
    <recommendedName>
        <fullName evidence="2">non-specific serine/threonine protein kinase</fullName>
        <ecNumber evidence="2">2.7.11.1</ecNumber>
    </recommendedName>
</protein>
<dbReference type="InterPro" id="IPR051716">
    <property type="entry name" value="Plant_RL_S/T_kinase"/>
</dbReference>
<keyword evidence="14 19" id="KW-0472">Membrane</keyword>
<evidence type="ECO:0000256" key="16">
    <source>
        <dbReference type="ARBA" id="ARBA00023180"/>
    </source>
</evidence>
<reference evidence="21 22" key="1">
    <citation type="journal article" date="2015" name="Sci. Rep.">
        <title>The power of single molecule real-time sequencing technology in the de novo assembly of a eukaryotic genome.</title>
        <authorList>
            <person name="Sakai H."/>
            <person name="Naito K."/>
            <person name="Ogiso-Tanaka E."/>
            <person name="Takahashi Y."/>
            <person name="Iseki K."/>
            <person name="Muto C."/>
            <person name="Satou K."/>
            <person name="Teruya K."/>
            <person name="Shiroma A."/>
            <person name="Shimoji M."/>
            <person name="Hirano T."/>
            <person name="Itoh T."/>
            <person name="Kaga A."/>
            <person name="Tomooka N."/>
        </authorList>
    </citation>
    <scope>NUCLEOTIDE SEQUENCE [LARGE SCALE GENOMIC DNA]</scope>
    <source>
        <strain evidence="22">cv. Shumari</strain>
    </source>
</reference>
<dbReference type="InterPro" id="IPR055414">
    <property type="entry name" value="LRR_R13L4/SHOC2-like"/>
</dbReference>
<dbReference type="InterPro" id="IPR001611">
    <property type="entry name" value="Leu-rich_rpt"/>
</dbReference>
<dbReference type="SUPFAM" id="SSF56112">
    <property type="entry name" value="Protein kinase-like (PK-like)"/>
    <property type="match status" value="1"/>
</dbReference>
<dbReference type="InterPro" id="IPR003591">
    <property type="entry name" value="Leu-rich_rpt_typical-subtyp"/>
</dbReference>
<dbReference type="FunFam" id="3.80.10.10:FF:000710">
    <property type="entry name" value="MDIS1-interacting receptor like kinase 2 isoform A"/>
    <property type="match status" value="1"/>
</dbReference>
<keyword evidence="16" id="KW-0325">Glycoprotein</keyword>
<evidence type="ECO:0000256" key="3">
    <source>
        <dbReference type="ARBA" id="ARBA00022527"/>
    </source>
</evidence>
<dbReference type="GO" id="GO:0006952">
    <property type="term" value="P:defense response"/>
    <property type="evidence" value="ECO:0007669"/>
    <property type="project" value="UniProtKB-ARBA"/>
</dbReference>
<dbReference type="InterPro" id="IPR000719">
    <property type="entry name" value="Prot_kinase_dom"/>
</dbReference>
<dbReference type="Gene3D" id="3.80.10.10">
    <property type="entry name" value="Ribonuclease Inhibitor"/>
    <property type="match status" value="6"/>
</dbReference>
<dbReference type="Gene3D" id="3.30.200.20">
    <property type="entry name" value="Phosphorylase Kinase, domain 1"/>
    <property type="match status" value="1"/>
</dbReference>
<dbReference type="PANTHER" id="PTHR48053:SF42">
    <property type="entry name" value="LRR RECEPTOR-LIKE KINASE"/>
    <property type="match status" value="1"/>
</dbReference>
<dbReference type="GO" id="GO:0016020">
    <property type="term" value="C:membrane"/>
    <property type="evidence" value="ECO:0007669"/>
    <property type="project" value="UniProtKB-SubCell"/>
</dbReference>
<evidence type="ECO:0000256" key="10">
    <source>
        <dbReference type="ARBA" id="ARBA00022741"/>
    </source>
</evidence>
<dbReference type="PROSITE" id="PS00109">
    <property type="entry name" value="PROTEIN_KINASE_TYR"/>
    <property type="match status" value="1"/>
</dbReference>
<keyword evidence="15" id="KW-0675">Receptor</keyword>
<dbReference type="InterPro" id="IPR032675">
    <property type="entry name" value="LRR_dom_sf"/>
</dbReference>
<evidence type="ECO:0000256" key="19">
    <source>
        <dbReference type="SAM" id="Phobius"/>
    </source>
</evidence>
<feature type="transmembrane region" description="Helical" evidence="19">
    <location>
        <begin position="733"/>
        <end position="756"/>
    </location>
</feature>
<dbReference type="SUPFAM" id="SSF52058">
    <property type="entry name" value="L domain-like"/>
    <property type="match status" value="2"/>
</dbReference>
<keyword evidence="3" id="KW-0723">Serine/threonine-protein kinase</keyword>
<keyword evidence="5" id="KW-0433">Leucine-rich repeat</keyword>
<keyword evidence="10" id="KW-0547">Nucleotide-binding</keyword>
<name>A0A0S3RS75_PHAAN</name>
<keyword evidence="9" id="KW-0677">Repeat</keyword>
<evidence type="ECO:0000256" key="17">
    <source>
        <dbReference type="ARBA" id="ARBA00047899"/>
    </source>
</evidence>
<dbReference type="Pfam" id="PF00560">
    <property type="entry name" value="LRR_1"/>
    <property type="match status" value="9"/>
</dbReference>
<dbReference type="FunFam" id="3.30.200.20:FF:000309">
    <property type="entry name" value="Leucine-rich repeat receptor protein kinase MSP1"/>
    <property type="match status" value="1"/>
</dbReference>
<keyword evidence="4" id="KW-0597">Phosphoprotein</keyword>
<feature type="transmembrane region" description="Helical" evidence="19">
    <location>
        <begin position="12"/>
        <end position="31"/>
    </location>
</feature>
<keyword evidence="6" id="KW-0808">Transferase</keyword>
<sequence>MESIKILALWRILSYFLLAILTHFSLQLAWFSKTVVLASAASTRTVGDEAATDNSEANALLKWKYSFDNSSQDLLSTWTGSTSCQWEGIHCNDSKSISTIDLSNYGLIGTLHTLNFSAFPNLLILNIYNNSFYGTIPPQIGNMTRVNVLNLSTNYFNGSIPQQVWTLRSLQGLDLYKCQLSGEIPNSIANLYNLTYLDLGINSFSGHIPPEIGKLYKVEFLNLKINKFSGSIPLEISMLRNLRNIDLSRNSLSGTIPETIGNMSSLNELRLSNNSLLSGPIPSSLWTMSNLTLLFLDSNNLSGSIPASIENLANLDTLALDYNHISGPIPSTIGNLTKLTRLFLRSNNLSGSIPPSIGNLINLKVLSLQINNLTGTIPATIGNLKNLTILELSFNKLNGSVSQVLNNILNWSMVLLAENDFTGHLPPQICSAGTLNSLSAHHNRFTGPVPISLKNCSSVTRLRLEGNRLEGDIAQDFGVYPNLEYIDLSDNKFYGQISSNWGKCPNLGTLKISNNNISGGIPVELAEATKLGKLHLSSNNLKGKIPKELGNMKSLIELEISNNHLSGDIPKEIGSVQILEDLDLGGNQLSGTIPREVVELPNLRRLTLSNNKINGTIPLEFRKFQPLEYLDLSGNLLSGTIPKQLGEVTKLQWLNLSHNSLSGNIPSSFDGVSGLISVNISYNQLEGPLPNIEAFLNASIESLKNNRDLCGNVTGLMRCPANHSRKRHKGIQIALFIFLGALVLVLCGVSVSMYILCRKARKEDIHGKENVHSGKKLTGEVFSIWSHDGKIMFEHIIEATDNFNEKYLIGLGGQGSVYKAEMSTGQVFAVKKLHMETDEEKPNFKAFENEIQALTEIRHRNIVKLCGFCSHSRFSFLVYEFLEGGSLDQVLINEKKAASFNWEERVNVVKGVAHALSYMHQDCSPPIIHRDISSKNILLDSQKEPHVSDFGTAKILKPGASTWTTFAGTFGYAAPEFAQTMEVTEKCDVFSFGVLCLEIIMGKHPGDLISSLLSSSSAAITHNLLLIDVIDQRPPHPLKSVVGDVILVAILAFSCLSENPCSRPTMDQVSKKLMMGKSPLADEFPNIILAQLLQSSI</sequence>
<keyword evidence="12" id="KW-0067">ATP-binding</keyword>
<dbReference type="GO" id="GO:0009791">
    <property type="term" value="P:post-embryonic development"/>
    <property type="evidence" value="ECO:0007669"/>
    <property type="project" value="UniProtKB-ARBA"/>
</dbReference>
<evidence type="ECO:0000256" key="15">
    <source>
        <dbReference type="ARBA" id="ARBA00023170"/>
    </source>
</evidence>
<organism evidence="21 22">
    <name type="scientific">Vigna angularis var. angularis</name>
    <dbReference type="NCBI Taxonomy" id="157739"/>
    <lineage>
        <taxon>Eukaryota</taxon>
        <taxon>Viridiplantae</taxon>
        <taxon>Streptophyta</taxon>
        <taxon>Embryophyta</taxon>
        <taxon>Tracheophyta</taxon>
        <taxon>Spermatophyta</taxon>
        <taxon>Magnoliopsida</taxon>
        <taxon>eudicotyledons</taxon>
        <taxon>Gunneridae</taxon>
        <taxon>Pentapetalae</taxon>
        <taxon>rosids</taxon>
        <taxon>fabids</taxon>
        <taxon>Fabales</taxon>
        <taxon>Fabaceae</taxon>
        <taxon>Papilionoideae</taxon>
        <taxon>50 kb inversion clade</taxon>
        <taxon>NPAAA clade</taxon>
        <taxon>indigoferoid/millettioid clade</taxon>
        <taxon>Phaseoleae</taxon>
        <taxon>Vigna</taxon>
    </lineage>
</organism>